<feature type="compositionally biased region" description="Low complexity" evidence="1">
    <location>
        <begin position="181"/>
        <end position="191"/>
    </location>
</feature>
<accession>A0A2A2DEW7</accession>
<evidence type="ECO:0000313" key="3">
    <source>
        <dbReference type="Proteomes" id="UP000218944"/>
    </source>
</evidence>
<evidence type="ECO:0000256" key="1">
    <source>
        <dbReference type="SAM" id="MobiDB-lite"/>
    </source>
</evidence>
<organism evidence="2 3">
    <name type="scientific">Streptomyces albireticuli</name>
    <dbReference type="NCBI Taxonomy" id="1940"/>
    <lineage>
        <taxon>Bacteria</taxon>
        <taxon>Bacillati</taxon>
        <taxon>Actinomycetota</taxon>
        <taxon>Actinomycetes</taxon>
        <taxon>Kitasatosporales</taxon>
        <taxon>Streptomycetaceae</taxon>
        <taxon>Streptomyces</taxon>
    </lineage>
</organism>
<evidence type="ECO:0000313" key="2">
    <source>
        <dbReference type="EMBL" id="PAU49939.1"/>
    </source>
</evidence>
<protein>
    <submittedName>
        <fullName evidence="2">Uncharacterized protein</fullName>
    </submittedName>
</protein>
<dbReference type="Proteomes" id="UP000218944">
    <property type="component" value="Unassembled WGS sequence"/>
</dbReference>
<feature type="region of interest" description="Disordered" evidence="1">
    <location>
        <begin position="168"/>
        <end position="192"/>
    </location>
</feature>
<dbReference type="SUPFAM" id="SSF56112">
    <property type="entry name" value="Protein kinase-like (PK-like)"/>
    <property type="match status" value="1"/>
</dbReference>
<comment type="caution">
    <text evidence="2">The sequence shown here is derived from an EMBL/GenBank/DDBJ whole genome shotgun (WGS) entry which is preliminary data.</text>
</comment>
<reference evidence="2 3" key="1">
    <citation type="submission" date="2017-08" db="EMBL/GenBank/DDBJ databases">
        <title>Genome sequence of Streptomyces albireticuli NRRL B-1670.</title>
        <authorList>
            <person name="Graham D.E."/>
            <person name="Mahan K.M."/>
            <person name="Klingeman D.M."/>
            <person name="Hettich R.L."/>
            <person name="Parry R.J."/>
            <person name="Spain J.C."/>
        </authorList>
    </citation>
    <scope>NUCLEOTIDE SEQUENCE [LARGE SCALE GENOMIC DNA]</scope>
    <source>
        <strain evidence="2 3">NRRL B-1670</strain>
    </source>
</reference>
<keyword evidence="3" id="KW-1185">Reference proteome</keyword>
<dbReference type="EMBL" id="NSJV01000096">
    <property type="protein sequence ID" value="PAU49939.1"/>
    <property type="molecule type" value="Genomic_DNA"/>
</dbReference>
<gene>
    <name evidence="2" type="ORF">CK936_05235</name>
</gene>
<dbReference type="AlphaFoldDB" id="A0A2A2DEW7"/>
<dbReference type="InterPro" id="IPR011009">
    <property type="entry name" value="Kinase-like_dom_sf"/>
</dbReference>
<sequence length="583" mass="62680">MQSISPATGPARPGCLSLESCDRCGRNALGCPMGRPVKEHGVIAKETSPSDCFSPGPRAGQFNGSGIWMSELLTESARPATAAELADLYAALAGRGLVPDTVVPSVVVVEVPGHDSLVPRLTERLGPFGVRVVALGTLAPTAPGAGRSPGGAARGTYFLGGELHGWFLESPDPGPHSGPADTDSTDSTDSTDQVEPIASAVIAARLRSWAAATRPVPTVTRFHRPGSDSIGVVQFDAGTELVAKIGEAGMIRSETGFTSRTNDSLTGIGRDPLFPRLHGVHIEGRQGVSIMEAAEAADLERRLFSDEARTELAPDAADVLAPYLGQLARWYRLTAGDRRPTSADYLYRERFHALREQPALRSTFRLCFGDRDLDAHLAADLTLPGGTRVPGYTAATAWLDEHAPHLLPHTGAQVHGDIYPTNMLRRAGGGPVFIDPRTVWEQRPRPDIGYGDPVFDLATLLHGLLPMPAILHAARQGKAAALFGDAFDPARPHDVSALRLPLRFSDRLRAMEDRLIATAPGTEPAHTVRCRLYIGAACSLAGWLKYENTLRTPHAWTATYAYTVWYLWQARTVHEQHTAEELA</sequence>
<name>A0A2A2DEW7_9ACTN</name>
<dbReference type="Gene3D" id="3.90.1200.10">
    <property type="match status" value="1"/>
</dbReference>
<proteinExistence type="predicted"/>